<dbReference type="InterPro" id="IPR009027">
    <property type="entry name" value="Ribosomal_bL9/RNase_H1_N"/>
</dbReference>
<name>A0A0D2LY56_HYPSF</name>
<dbReference type="Proteomes" id="UP000054270">
    <property type="component" value="Unassembled WGS sequence"/>
</dbReference>
<keyword evidence="2" id="KW-1185">Reference proteome</keyword>
<sequence>MSNLLAQLFPSITFFPREKGHNLDNMSYIKGAFNNSSTGIVETAFLVEPPGWYPGRPYYVVWRGYTVGLFHEMVEVHRSTDAFTSAMWHVCTTWEDAVRVWGIVCRAGAVEILRKWHGSTAASSAAVEIKPINK</sequence>
<reference evidence="2" key="1">
    <citation type="submission" date="2014-04" db="EMBL/GenBank/DDBJ databases">
        <title>Evolutionary Origins and Diversification of the Mycorrhizal Mutualists.</title>
        <authorList>
            <consortium name="DOE Joint Genome Institute"/>
            <consortium name="Mycorrhizal Genomics Consortium"/>
            <person name="Kohler A."/>
            <person name="Kuo A."/>
            <person name="Nagy L.G."/>
            <person name="Floudas D."/>
            <person name="Copeland A."/>
            <person name="Barry K.W."/>
            <person name="Cichocki N."/>
            <person name="Veneault-Fourrey C."/>
            <person name="LaButti K."/>
            <person name="Lindquist E.A."/>
            <person name="Lipzen A."/>
            <person name="Lundell T."/>
            <person name="Morin E."/>
            <person name="Murat C."/>
            <person name="Riley R."/>
            <person name="Ohm R."/>
            <person name="Sun H."/>
            <person name="Tunlid A."/>
            <person name="Henrissat B."/>
            <person name="Grigoriev I.V."/>
            <person name="Hibbett D.S."/>
            <person name="Martin F."/>
        </authorList>
    </citation>
    <scope>NUCLEOTIDE SEQUENCE [LARGE SCALE GENOMIC DNA]</scope>
    <source>
        <strain evidence="2">FD-334 SS-4</strain>
    </source>
</reference>
<dbReference type="EMBL" id="KN817634">
    <property type="protein sequence ID" value="KJA15808.1"/>
    <property type="molecule type" value="Genomic_DNA"/>
</dbReference>
<gene>
    <name evidence="1" type="ORF">HYPSUDRAFT_207549</name>
</gene>
<evidence type="ECO:0000313" key="2">
    <source>
        <dbReference type="Proteomes" id="UP000054270"/>
    </source>
</evidence>
<dbReference type="SUPFAM" id="SSF55658">
    <property type="entry name" value="L9 N-domain-like"/>
    <property type="match status" value="1"/>
</dbReference>
<protein>
    <submittedName>
        <fullName evidence="1">Uncharacterized protein</fullName>
    </submittedName>
</protein>
<proteinExistence type="predicted"/>
<dbReference type="AlphaFoldDB" id="A0A0D2LY56"/>
<evidence type="ECO:0000313" key="1">
    <source>
        <dbReference type="EMBL" id="KJA15808.1"/>
    </source>
</evidence>
<organism evidence="1 2">
    <name type="scientific">Hypholoma sublateritium (strain FD-334 SS-4)</name>
    <dbReference type="NCBI Taxonomy" id="945553"/>
    <lineage>
        <taxon>Eukaryota</taxon>
        <taxon>Fungi</taxon>
        <taxon>Dikarya</taxon>
        <taxon>Basidiomycota</taxon>
        <taxon>Agaricomycotina</taxon>
        <taxon>Agaricomycetes</taxon>
        <taxon>Agaricomycetidae</taxon>
        <taxon>Agaricales</taxon>
        <taxon>Agaricineae</taxon>
        <taxon>Strophariaceae</taxon>
        <taxon>Hypholoma</taxon>
    </lineage>
</organism>
<accession>A0A0D2LY56</accession>